<feature type="region of interest" description="Disordered" evidence="3">
    <location>
        <begin position="193"/>
        <end position="244"/>
    </location>
</feature>
<keyword evidence="4" id="KW-0732">Signal</keyword>
<feature type="signal peptide" evidence="4">
    <location>
        <begin position="1"/>
        <end position="40"/>
    </location>
</feature>
<dbReference type="Proteomes" id="UP001167160">
    <property type="component" value="Unassembled WGS sequence"/>
</dbReference>
<dbReference type="Pfam" id="PF01551">
    <property type="entry name" value="Peptidase_M23"/>
    <property type="match status" value="1"/>
</dbReference>
<reference evidence="6" key="1">
    <citation type="journal article" date="2023" name="Int. J. Syst. Evol. Microbiol.">
        <title>Streptomyces meridianus sp. nov. isolated from brackish water of the Tagus estuary in Alcochete, Portugal.</title>
        <authorList>
            <person name="Santos J.D.N."/>
            <person name="Klimek D."/>
            <person name="Calusinska M."/>
            <person name="Lobo Da Cunha A."/>
            <person name="Catita J."/>
            <person name="Goncalves H."/>
            <person name="Gonzalez I."/>
            <person name="Reyes F."/>
            <person name="Lage O.M."/>
        </authorList>
    </citation>
    <scope>NUCLEOTIDE SEQUENCE</scope>
    <source>
        <strain evidence="6">MTZ3.1</strain>
    </source>
</reference>
<comment type="similarity">
    <text evidence="1">Belongs to the transglycosylase family. Rpf subfamily.</text>
</comment>
<protein>
    <submittedName>
        <fullName evidence="6">Transglycosylase family protein</fullName>
    </submittedName>
</protein>
<evidence type="ECO:0000256" key="1">
    <source>
        <dbReference type="ARBA" id="ARBA00010830"/>
    </source>
</evidence>
<dbReference type="PANTHER" id="PTHR21666">
    <property type="entry name" value="PEPTIDASE-RELATED"/>
    <property type="match status" value="1"/>
</dbReference>
<dbReference type="PROSITE" id="PS51782">
    <property type="entry name" value="LYSM"/>
    <property type="match status" value="1"/>
</dbReference>
<dbReference type="Gene3D" id="1.10.530.10">
    <property type="match status" value="1"/>
</dbReference>
<dbReference type="EMBL" id="JAMQGM010000058">
    <property type="protein sequence ID" value="MCM2580332.1"/>
    <property type="molecule type" value="Genomic_DNA"/>
</dbReference>
<keyword evidence="2" id="KW-0378">Hydrolase</keyword>
<dbReference type="Pfam" id="PF06737">
    <property type="entry name" value="Transglycosylas"/>
    <property type="match status" value="1"/>
</dbReference>
<evidence type="ECO:0000256" key="3">
    <source>
        <dbReference type="SAM" id="MobiDB-lite"/>
    </source>
</evidence>
<feature type="chain" id="PRO_5046427971" evidence="4">
    <location>
        <begin position="41"/>
        <end position="379"/>
    </location>
</feature>
<evidence type="ECO:0000259" key="5">
    <source>
        <dbReference type="PROSITE" id="PS51782"/>
    </source>
</evidence>
<dbReference type="InterPro" id="IPR016047">
    <property type="entry name" value="M23ase_b-sheet_dom"/>
</dbReference>
<organism evidence="6 7">
    <name type="scientific">Streptomyces meridianus</name>
    <dbReference type="NCBI Taxonomy" id="2938945"/>
    <lineage>
        <taxon>Bacteria</taxon>
        <taxon>Bacillati</taxon>
        <taxon>Actinomycetota</taxon>
        <taxon>Actinomycetes</taxon>
        <taxon>Kitasatosporales</taxon>
        <taxon>Streptomycetaceae</taxon>
        <taxon>Streptomyces</taxon>
    </lineage>
</organism>
<keyword evidence="7" id="KW-1185">Reference proteome</keyword>
<evidence type="ECO:0000313" key="6">
    <source>
        <dbReference type="EMBL" id="MCM2580332.1"/>
    </source>
</evidence>
<dbReference type="Pfam" id="PF01476">
    <property type="entry name" value="LysM"/>
    <property type="match status" value="1"/>
</dbReference>
<dbReference type="InterPro" id="IPR023346">
    <property type="entry name" value="Lysozyme-like_dom_sf"/>
</dbReference>
<dbReference type="Gene3D" id="3.10.350.10">
    <property type="entry name" value="LysM domain"/>
    <property type="match status" value="1"/>
</dbReference>
<sequence length="379" mass="38792">MSARGRHRRPSASARFVSHATLVIASSAGVALVGASGAQAASVDTWDKVAECESSGNWKANTGNGFFGGLQFTESTWNAFGGTKYAPRADQATKDQQIAIAEEVLAVQGPGAWPVCSGKAGLTKGGAAPEISPDAAPKPQPKKEKPAPKPAGGEGDRASTYTVVPGDSLYGIAESHDVRGGWQALYKDNRETVGDDPRLILPGQKLSLDGEREHRAAPKHAAPKAAEKPAKPAAPKKAAAPAAAPGFSAPVGDLSIGTPYHQAGGSWSSGYHTGVDFPVPTGTPVKSVADGEVVSAGQGGSYGNEVVIRHADGKYSQYAHLSQLSVSAGQTVKGGQQLGLSGATGNVSGPHLHLEVRTGQGYGSDIDPVAYLRSHGINL</sequence>
<evidence type="ECO:0000256" key="4">
    <source>
        <dbReference type="SAM" id="SignalP"/>
    </source>
</evidence>
<dbReference type="Gene3D" id="2.70.70.10">
    <property type="entry name" value="Glucose Permease (Domain IIA)"/>
    <property type="match status" value="1"/>
</dbReference>
<dbReference type="InterPro" id="IPR018392">
    <property type="entry name" value="LysM"/>
</dbReference>
<dbReference type="InterPro" id="IPR036779">
    <property type="entry name" value="LysM_dom_sf"/>
</dbReference>
<proteinExistence type="inferred from homology"/>
<dbReference type="SUPFAM" id="SSF53955">
    <property type="entry name" value="Lysozyme-like"/>
    <property type="match status" value="1"/>
</dbReference>
<dbReference type="CDD" id="cd00118">
    <property type="entry name" value="LysM"/>
    <property type="match status" value="1"/>
</dbReference>
<dbReference type="InterPro" id="IPR010618">
    <property type="entry name" value="RPF"/>
</dbReference>
<evidence type="ECO:0000256" key="2">
    <source>
        <dbReference type="ARBA" id="ARBA00022801"/>
    </source>
</evidence>
<dbReference type="SUPFAM" id="SSF51261">
    <property type="entry name" value="Duplicated hybrid motif"/>
    <property type="match status" value="1"/>
</dbReference>
<feature type="compositionally biased region" description="Low complexity" evidence="3">
    <location>
        <begin position="231"/>
        <end position="244"/>
    </location>
</feature>
<dbReference type="RefSeq" id="WP_251419072.1">
    <property type="nucleotide sequence ID" value="NZ_JAMQGM010000058.1"/>
</dbReference>
<feature type="domain" description="LysM" evidence="5">
    <location>
        <begin position="159"/>
        <end position="208"/>
    </location>
</feature>
<accession>A0ABT0XCT6</accession>
<name>A0ABT0XCT6_9ACTN</name>
<dbReference type="CDD" id="cd12797">
    <property type="entry name" value="M23_peptidase"/>
    <property type="match status" value="1"/>
</dbReference>
<gene>
    <name evidence="6" type="ORF">M1E25_23855</name>
</gene>
<dbReference type="PANTHER" id="PTHR21666:SF270">
    <property type="entry name" value="MUREIN HYDROLASE ACTIVATOR ENVC"/>
    <property type="match status" value="1"/>
</dbReference>
<dbReference type="CDD" id="cd13925">
    <property type="entry name" value="RPF"/>
    <property type="match status" value="1"/>
</dbReference>
<dbReference type="InterPro" id="IPR050570">
    <property type="entry name" value="Cell_wall_metabolism_enzyme"/>
</dbReference>
<feature type="region of interest" description="Disordered" evidence="3">
    <location>
        <begin position="124"/>
        <end position="160"/>
    </location>
</feature>
<comment type="caution">
    <text evidence="6">The sequence shown here is derived from an EMBL/GenBank/DDBJ whole genome shotgun (WGS) entry which is preliminary data.</text>
</comment>
<evidence type="ECO:0000313" key="7">
    <source>
        <dbReference type="Proteomes" id="UP001167160"/>
    </source>
</evidence>
<dbReference type="InterPro" id="IPR011055">
    <property type="entry name" value="Dup_hybrid_motif"/>
</dbReference>
<dbReference type="SMART" id="SM00257">
    <property type="entry name" value="LysM"/>
    <property type="match status" value="1"/>
</dbReference>
<dbReference type="SUPFAM" id="SSF54106">
    <property type="entry name" value="LysM domain"/>
    <property type="match status" value="1"/>
</dbReference>